<sequence>MSGKVEFLSSMRPVLPQGSYRLTAEHAVAALGSATPPYRNAIEFHVGEPVRALLPTDLHSVYPPKGASGAFEGHLPHIVLMRPTLPWDMSLTDAPRSETDEASAIALLVIGAGDEGAVDIRNVDGRREITFDGALFRRIAPTADDLNWIAHVRRVDTGAKETPFFMSDGTFAVVLANRFPETPDPARPKATGRNHAVLVSLAGKKDLLAADAASKPKTSEPTVTLDLLADWQFSSTGEAGLAGEAAALSGGPYAIPLAAPAGDEDAEQAHVRDAFAKGYCALPHAMRHGDRTVSWYRGPLTPVDYAGPDAQTVFRGSPDAALRYDPQDGMFDTSYAAAFQLGRLLALQDKGFATAMRRFRDTVRADMNALAGRKMTGGLLGGDIGQSERRQMAEALAKGDAPVPDADRYSGGVWLPGGKDGQEKTGVALDPPAEVSRWLARLMLLYRVPYDYLVPDARLLPDRSLRFFQVDPNWLKCLLEGACSVGRVTSGDQMIDEWIRARFMDTALADAPDVRSRAPEAEPKIAPAAKGTQPDAVKKQRQVALKWPLSGFLMKSPLVAHWNGLEMHAKIGETPALPLRIDRIAPDTLICIFDGALSEVEICPPAEAVYHGAEKGTGGYFKSVLRDPETGAPHGKEAPGFRVPMRGADGRVIDMPRLGKGLASLAKASPSFGSGDLALQLTEAAQTIVRWVKAP</sequence>
<dbReference type="EMBL" id="WUPT01000002">
    <property type="protein sequence ID" value="MXQ09189.1"/>
    <property type="molecule type" value="Genomic_DNA"/>
</dbReference>
<feature type="compositionally biased region" description="Basic and acidic residues" evidence="1">
    <location>
        <begin position="513"/>
        <end position="523"/>
    </location>
</feature>
<evidence type="ECO:0000313" key="2">
    <source>
        <dbReference type="EMBL" id="MXQ09189.1"/>
    </source>
</evidence>
<name>A0A7C9II88_9RHOB</name>
<protein>
    <recommendedName>
        <fullName evidence="4">DUF2169 domain-containing protein</fullName>
    </recommendedName>
</protein>
<keyword evidence="3" id="KW-1185">Reference proteome</keyword>
<feature type="region of interest" description="Disordered" evidence="1">
    <location>
        <begin position="513"/>
        <end position="533"/>
    </location>
</feature>
<comment type="caution">
    <text evidence="2">The sequence shown here is derived from an EMBL/GenBank/DDBJ whole genome shotgun (WGS) entry which is preliminary data.</text>
</comment>
<dbReference type="Proteomes" id="UP000480350">
    <property type="component" value="Unassembled WGS sequence"/>
</dbReference>
<reference evidence="2 3" key="1">
    <citation type="submission" date="2019-12" db="EMBL/GenBank/DDBJ databases">
        <authorList>
            <person name="Lee S.D."/>
        </authorList>
    </citation>
    <scope>NUCLEOTIDE SEQUENCE [LARGE SCALE GENOMIC DNA]</scope>
    <source>
        <strain evidence="2 3">GH1-50</strain>
    </source>
</reference>
<gene>
    <name evidence="2" type="ORF">GQ651_15185</name>
</gene>
<dbReference type="AlphaFoldDB" id="A0A7C9II88"/>
<evidence type="ECO:0000256" key="1">
    <source>
        <dbReference type="SAM" id="MobiDB-lite"/>
    </source>
</evidence>
<proteinExistence type="predicted"/>
<evidence type="ECO:0000313" key="3">
    <source>
        <dbReference type="Proteomes" id="UP000480350"/>
    </source>
</evidence>
<organism evidence="2 3">
    <name type="scientific">Kangsaoukella pontilimi</name>
    <dbReference type="NCBI Taxonomy" id="2691042"/>
    <lineage>
        <taxon>Bacteria</taxon>
        <taxon>Pseudomonadati</taxon>
        <taxon>Pseudomonadota</taxon>
        <taxon>Alphaproteobacteria</taxon>
        <taxon>Rhodobacterales</taxon>
        <taxon>Paracoccaceae</taxon>
        <taxon>Kangsaoukella</taxon>
    </lineage>
</organism>
<evidence type="ECO:0008006" key="4">
    <source>
        <dbReference type="Google" id="ProtNLM"/>
    </source>
</evidence>
<reference evidence="2 3" key="2">
    <citation type="submission" date="2020-03" db="EMBL/GenBank/DDBJ databases">
        <title>Kangsaoukella pontilimi gen. nov., sp. nov., a new member of the family Rhodobacteraceae isolated from a tidal mudflat.</title>
        <authorList>
            <person name="Kim I.S."/>
        </authorList>
    </citation>
    <scope>NUCLEOTIDE SEQUENCE [LARGE SCALE GENOMIC DNA]</scope>
    <source>
        <strain evidence="2 3">GH1-50</strain>
    </source>
</reference>
<dbReference type="RefSeq" id="WP_160765041.1">
    <property type="nucleotide sequence ID" value="NZ_WUPT01000002.1"/>
</dbReference>
<accession>A0A7C9II88</accession>